<feature type="region of interest" description="Disordered" evidence="1">
    <location>
        <begin position="204"/>
        <end position="224"/>
    </location>
</feature>
<feature type="compositionally biased region" description="Low complexity" evidence="1">
    <location>
        <begin position="208"/>
        <end position="224"/>
    </location>
</feature>
<dbReference type="OrthoDB" id="9804395at2"/>
<gene>
    <name evidence="3" type="ORF">EFL26_09215</name>
</gene>
<evidence type="ECO:0000313" key="3">
    <source>
        <dbReference type="EMBL" id="RNM14895.1"/>
    </source>
</evidence>
<dbReference type="InterPro" id="IPR051532">
    <property type="entry name" value="Ester_Hydrolysis_Enzymes"/>
</dbReference>
<evidence type="ECO:0000256" key="1">
    <source>
        <dbReference type="SAM" id="MobiDB-lite"/>
    </source>
</evidence>
<dbReference type="Pfam" id="PF13472">
    <property type="entry name" value="Lipase_GDSL_2"/>
    <property type="match status" value="1"/>
</dbReference>
<dbReference type="AlphaFoldDB" id="A0A3N0GR34"/>
<dbReference type="CDD" id="cd01836">
    <property type="entry name" value="FeeA_FeeB_like"/>
    <property type="match status" value="1"/>
</dbReference>
<dbReference type="EMBL" id="RJSF01000036">
    <property type="protein sequence ID" value="RNM14895.1"/>
    <property type="molecule type" value="Genomic_DNA"/>
</dbReference>
<dbReference type="Proteomes" id="UP000279994">
    <property type="component" value="Unassembled WGS sequence"/>
</dbReference>
<dbReference type="PANTHER" id="PTHR30383">
    <property type="entry name" value="THIOESTERASE 1/PROTEASE 1/LYSOPHOSPHOLIPASE L1"/>
    <property type="match status" value="1"/>
</dbReference>
<keyword evidence="3" id="KW-0378">Hydrolase</keyword>
<reference evidence="3 4" key="1">
    <citation type="submission" date="2018-11" db="EMBL/GenBank/DDBJ databases">
        <authorList>
            <person name="Li F."/>
        </authorList>
    </citation>
    <scope>NUCLEOTIDE SEQUENCE [LARGE SCALE GENOMIC DNA]</scope>
    <source>
        <strain evidence="3 4">Gsoil 818</strain>
    </source>
</reference>
<name>A0A3N0GR34_9ACTN</name>
<protein>
    <submittedName>
        <fullName evidence="3">SGNH/GDSL hydrolase family protein</fullName>
    </submittedName>
</protein>
<accession>A0A3N0GR34</accession>
<dbReference type="RefSeq" id="WP_123222607.1">
    <property type="nucleotide sequence ID" value="NZ_RJSF01000036.1"/>
</dbReference>
<dbReference type="PANTHER" id="PTHR30383:SF5">
    <property type="entry name" value="SGNH HYDROLASE-TYPE ESTERASE DOMAIN-CONTAINING PROTEIN"/>
    <property type="match status" value="1"/>
</dbReference>
<sequence length="224" mass="23138">MVVRLALLGDSMAAGRGAQRRTETPAARLADQLRADGLTVTTRVFAVAGARSSALAAQVEAAVTWRPRVAVIVIGANDLIHHTRANRAAHDLAEAVRRLRTAGAEVVVAPAPDLSALPDTPLGLKPVLRSASMLLRDCQIGAALAAGAHVADRDHATAEVFAADRSLFCPDRFHPSGAGYAVIAEALRPAVAAALQAHEDRAGAARRTSLTLGETTSGSATAQV</sequence>
<organism evidence="3 4">
    <name type="scientific">Nocardioides pocheonensis</name>
    <dbReference type="NCBI Taxonomy" id="661485"/>
    <lineage>
        <taxon>Bacteria</taxon>
        <taxon>Bacillati</taxon>
        <taxon>Actinomycetota</taxon>
        <taxon>Actinomycetes</taxon>
        <taxon>Propionibacteriales</taxon>
        <taxon>Nocardioidaceae</taxon>
        <taxon>Nocardioides</taxon>
    </lineage>
</organism>
<comment type="caution">
    <text evidence="3">The sequence shown here is derived from an EMBL/GenBank/DDBJ whole genome shotgun (WGS) entry which is preliminary data.</text>
</comment>
<dbReference type="SUPFAM" id="SSF52266">
    <property type="entry name" value="SGNH hydrolase"/>
    <property type="match status" value="1"/>
</dbReference>
<keyword evidence="4" id="KW-1185">Reference proteome</keyword>
<dbReference type="GO" id="GO:0004622">
    <property type="term" value="F:phosphatidylcholine lysophospholipase activity"/>
    <property type="evidence" value="ECO:0007669"/>
    <property type="project" value="TreeGrafter"/>
</dbReference>
<proteinExistence type="predicted"/>
<evidence type="ECO:0000259" key="2">
    <source>
        <dbReference type="Pfam" id="PF13472"/>
    </source>
</evidence>
<evidence type="ECO:0000313" key="4">
    <source>
        <dbReference type="Proteomes" id="UP000279994"/>
    </source>
</evidence>
<feature type="domain" description="SGNH hydrolase-type esterase" evidence="2">
    <location>
        <begin position="7"/>
        <end position="182"/>
    </location>
</feature>
<dbReference type="Gene3D" id="3.40.50.1110">
    <property type="entry name" value="SGNH hydrolase"/>
    <property type="match status" value="1"/>
</dbReference>
<dbReference type="InterPro" id="IPR013830">
    <property type="entry name" value="SGNH_hydro"/>
</dbReference>
<dbReference type="InterPro" id="IPR036514">
    <property type="entry name" value="SGNH_hydro_sf"/>
</dbReference>